<keyword evidence="8" id="KW-1185">Reference proteome</keyword>
<comment type="caution">
    <text evidence="7">The sequence shown here is derived from an EMBL/GenBank/DDBJ whole genome shotgun (WGS) entry which is preliminary data.</text>
</comment>
<dbReference type="AlphaFoldDB" id="A0A7J6WEG5"/>
<name>A0A7J6WEG5_THATH</name>
<gene>
    <name evidence="7" type="ORF">FRX31_014579</name>
</gene>
<sequence>GNDSAARGNTSKRVVQSIETEIGGITQAASSFTTDCPFFRVYMTPSYVNSKYMPLPITFYKEHLQGLRGITLQVSNSKKKWPVNLNPYDTSVRMTGVSKFLSESSIKIGDICFFELINKKNYVLKVTITSEE</sequence>
<organism evidence="7 8">
    <name type="scientific">Thalictrum thalictroides</name>
    <name type="common">Rue-anemone</name>
    <name type="synonym">Anemone thalictroides</name>
    <dbReference type="NCBI Taxonomy" id="46969"/>
    <lineage>
        <taxon>Eukaryota</taxon>
        <taxon>Viridiplantae</taxon>
        <taxon>Streptophyta</taxon>
        <taxon>Embryophyta</taxon>
        <taxon>Tracheophyta</taxon>
        <taxon>Spermatophyta</taxon>
        <taxon>Magnoliopsida</taxon>
        <taxon>Ranunculales</taxon>
        <taxon>Ranunculaceae</taxon>
        <taxon>Thalictroideae</taxon>
        <taxon>Thalictrum</taxon>
    </lineage>
</organism>
<keyword evidence="3" id="KW-0238">DNA-binding</keyword>
<feature type="non-terminal residue" evidence="7">
    <location>
        <position position="132"/>
    </location>
</feature>
<dbReference type="EMBL" id="JABWDY010016777">
    <property type="protein sequence ID" value="KAF5195836.1"/>
    <property type="molecule type" value="Genomic_DNA"/>
</dbReference>
<evidence type="ECO:0000256" key="3">
    <source>
        <dbReference type="ARBA" id="ARBA00023125"/>
    </source>
</evidence>
<evidence type="ECO:0000259" key="6">
    <source>
        <dbReference type="PROSITE" id="PS50863"/>
    </source>
</evidence>
<evidence type="ECO:0000256" key="1">
    <source>
        <dbReference type="ARBA" id="ARBA00004123"/>
    </source>
</evidence>
<feature type="domain" description="TF-B3" evidence="6">
    <location>
        <begin position="38"/>
        <end position="132"/>
    </location>
</feature>
<comment type="subcellular location">
    <subcellularLocation>
        <location evidence="1">Nucleus</location>
    </subcellularLocation>
</comment>
<dbReference type="InterPro" id="IPR044837">
    <property type="entry name" value="REM16-like"/>
</dbReference>
<dbReference type="GO" id="GO:0005634">
    <property type="term" value="C:nucleus"/>
    <property type="evidence" value="ECO:0007669"/>
    <property type="project" value="UniProtKB-SubCell"/>
</dbReference>
<dbReference type="PANTHER" id="PTHR31391">
    <property type="entry name" value="B3 DOMAIN-CONTAINING PROTEIN OS11G0197600-RELATED"/>
    <property type="match status" value="1"/>
</dbReference>
<keyword evidence="2" id="KW-0805">Transcription regulation</keyword>
<evidence type="ECO:0000256" key="2">
    <source>
        <dbReference type="ARBA" id="ARBA00023015"/>
    </source>
</evidence>
<dbReference type="Pfam" id="PF02362">
    <property type="entry name" value="B3"/>
    <property type="match status" value="1"/>
</dbReference>
<evidence type="ECO:0000313" key="7">
    <source>
        <dbReference type="EMBL" id="KAF5195836.1"/>
    </source>
</evidence>
<dbReference type="GO" id="GO:0003677">
    <property type="term" value="F:DNA binding"/>
    <property type="evidence" value="ECO:0007669"/>
    <property type="project" value="UniProtKB-KW"/>
</dbReference>
<keyword evidence="4" id="KW-0804">Transcription</keyword>
<dbReference type="SUPFAM" id="SSF101936">
    <property type="entry name" value="DNA-binding pseudobarrel domain"/>
    <property type="match status" value="1"/>
</dbReference>
<dbReference type="InterPro" id="IPR015300">
    <property type="entry name" value="DNA-bd_pseudobarrel_sf"/>
</dbReference>
<dbReference type="PROSITE" id="PS50863">
    <property type="entry name" value="B3"/>
    <property type="match status" value="1"/>
</dbReference>
<dbReference type="OrthoDB" id="623918at2759"/>
<accession>A0A7J6WEG5</accession>
<protein>
    <recommendedName>
        <fullName evidence="6">TF-B3 domain-containing protein</fullName>
    </recommendedName>
</protein>
<dbReference type="PANTHER" id="PTHR31391:SF4">
    <property type="entry name" value="B3 DOMAIN-CONTAINING PROTEIN OS03G0184500"/>
    <property type="match status" value="1"/>
</dbReference>
<dbReference type="Proteomes" id="UP000554482">
    <property type="component" value="Unassembled WGS sequence"/>
</dbReference>
<evidence type="ECO:0000313" key="8">
    <source>
        <dbReference type="Proteomes" id="UP000554482"/>
    </source>
</evidence>
<dbReference type="InterPro" id="IPR003340">
    <property type="entry name" value="B3_DNA-bd"/>
</dbReference>
<evidence type="ECO:0000256" key="5">
    <source>
        <dbReference type="ARBA" id="ARBA00023242"/>
    </source>
</evidence>
<keyword evidence="5" id="KW-0539">Nucleus</keyword>
<dbReference type="SMART" id="SM01019">
    <property type="entry name" value="B3"/>
    <property type="match status" value="1"/>
</dbReference>
<reference evidence="7 8" key="1">
    <citation type="submission" date="2020-06" db="EMBL/GenBank/DDBJ databases">
        <title>Transcriptomic and genomic resources for Thalictrum thalictroides and T. hernandezii: Facilitating candidate gene discovery in an emerging model plant lineage.</title>
        <authorList>
            <person name="Arias T."/>
            <person name="Riano-Pachon D.M."/>
            <person name="Di Stilio V.S."/>
        </authorList>
    </citation>
    <scope>NUCLEOTIDE SEQUENCE [LARGE SCALE GENOMIC DNA]</scope>
    <source>
        <strain evidence="8">cv. WT478/WT964</strain>
        <tissue evidence="7">Leaves</tissue>
    </source>
</reference>
<proteinExistence type="predicted"/>
<dbReference type="CDD" id="cd10017">
    <property type="entry name" value="B3_DNA"/>
    <property type="match status" value="1"/>
</dbReference>
<evidence type="ECO:0000256" key="4">
    <source>
        <dbReference type="ARBA" id="ARBA00023163"/>
    </source>
</evidence>
<dbReference type="Gene3D" id="2.40.330.10">
    <property type="entry name" value="DNA-binding pseudobarrel domain"/>
    <property type="match status" value="1"/>
</dbReference>